<reference evidence="13 14" key="1">
    <citation type="journal article" date="2011" name="Proc. Natl. Acad. Sci. U.S.A.">
        <title>Evolutionary erosion of yeast sex chromosomes by mating-type switching accidents.</title>
        <authorList>
            <person name="Gordon J.L."/>
            <person name="Armisen D."/>
            <person name="Proux-Wera E."/>
            <person name="Oheigeartaigh S.S."/>
            <person name="Byrne K.P."/>
            <person name="Wolfe K.H."/>
        </authorList>
    </citation>
    <scope>NUCLEOTIDE SEQUENCE [LARGE SCALE GENOMIC DNA]</scope>
    <source>
        <strain evidence="14">ATCC MYA-139 / BCRC 22969 / CBS 8797 / CCRC 22969 / KCTC 17520 / NBRC 10181 / NCYC 3082</strain>
    </source>
</reference>
<dbReference type="GO" id="GO:0003690">
    <property type="term" value="F:double-stranded DNA binding"/>
    <property type="evidence" value="ECO:0007669"/>
    <property type="project" value="EnsemblFungi"/>
</dbReference>
<evidence type="ECO:0000256" key="3">
    <source>
        <dbReference type="ARBA" id="ARBA00005597"/>
    </source>
</evidence>
<sequence length="1226" mass="140303">MGRLLGLELYNFKSYRGVVKVGFGESNFTSIIGPNGSGKSNMMDAISFVLGVRSSYLRSSAVADLIYRGVVPEEEDDGEGEGDGDAHRAYVSAFYSKGPQESTVELKRTISKNGDSTYQIDRRQVTYKQYSEFLESQNILIKAKNFLVFQGDVEQVASQSPLQLTKLFEEVSGSAQYKKEYDLLKDQLEQLSHSATESIKDRRRVHSELKSYREGVSKDEEYKKNLENKKELEKIFAMWKLYHLQMGKDKLLADMANTESTMSKLRKEIRTREATLQKSKASFASETAALLKLKNKLDYKVRDREKVLSDIRLIKLPQRATANRIRNIEKRIDLLQNELRRQESYVARFETQLEVATKTKVSFEAELKRTAGDENRYRLTDADLALYQELMGKYLSEGNGSTIEEKLALLLNDKQEVDDELDRYYRMTDVAKSRINEELQVNLEKIEMQATELSSSLNEKNALNAENLKELKNLQSEIESRGKQEYDLNYKLRETLVKIDELSANQRETVRERKLRENVVSLKRLFPGVKGIVSDLCHPKKDKYSVSVATVLGKNFDSVIVDSLSVAQECIAYLKKQRAGVISFIPLDTVDSAVATLPSVNIQGYLLAKNAMEYESQYERAINYVCGDAIICDTLDLAKKLKWDHGFKNKLIALDGSLIHRAGLMTGGISKDGNNRWDKEEYQSLMTLKDKILQQIEDTAAYGRSASIQARELESNISLLNAEIASIRTQLTQINRSIEENKVEINHQIHLVDKEYSPMILSLKKKKESILKQSNELTEEKDRVQVVIFKAFTDKVGFSVRDYESHSGEVMRQNAKELQQLQKEILTVENKLQFERERLESTRGRLLKAEEDIKKAQLELSLLEEQEKKYHTQIKPLEEDICSFEKQIEEKETEIEGKKLEINNKEESLNEVQSSVEAVKRQHDEISTDIENLDLERIGILRNCKISNRDLPILSETNLADVPITSNEQGDAIKMSNEIDIDYEELPTKYKESSSKQLEKELTRSIEEVNEMLEILQPNARAVGRFDEAQERFNAIDNETERLKSEERKIYAQFLKTKKKRKELFDRAFDYVSTHIDGIYRELTKDPNSTAELAGGSASLTLEDEDEPFNAGIKYHATPPLKRFKDMEYLSGGEKTVAALALLFAINSYQPSPFFVLDEIDAALDIKNVERIAAYIRKHGNPSLQFIVISLKNSMFEKSDALVGVYRRQQENSSRLVTLDLGKYAD</sequence>
<dbReference type="GeneID" id="34526871"/>
<evidence type="ECO:0000256" key="4">
    <source>
        <dbReference type="ARBA" id="ARBA00022454"/>
    </source>
</evidence>
<comment type="subcellular location">
    <subcellularLocation>
        <location evidence="2">Chromosome</location>
    </subcellularLocation>
    <subcellularLocation>
        <location evidence="1 10">Nucleus</location>
    </subcellularLocation>
</comment>
<evidence type="ECO:0000256" key="1">
    <source>
        <dbReference type="ARBA" id="ARBA00004123"/>
    </source>
</evidence>
<proteinExistence type="inferred from homology"/>
<dbReference type="Gene3D" id="1.20.1060.20">
    <property type="match status" value="1"/>
</dbReference>
<evidence type="ECO:0000259" key="12">
    <source>
        <dbReference type="SMART" id="SM00968"/>
    </source>
</evidence>
<keyword evidence="5" id="KW-0132">Cell division</keyword>
<dbReference type="Gene3D" id="3.30.70.1620">
    <property type="match status" value="1"/>
</dbReference>
<dbReference type="GO" id="GO:0051301">
    <property type="term" value="P:cell division"/>
    <property type="evidence" value="ECO:0007669"/>
    <property type="project" value="UniProtKB-KW"/>
</dbReference>
<protein>
    <recommendedName>
        <fullName evidence="10">Structural maintenance of chromosomes protein</fullName>
    </recommendedName>
</protein>
<evidence type="ECO:0000256" key="7">
    <source>
        <dbReference type="ARBA" id="ARBA00023054"/>
    </source>
</evidence>
<dbReference type="Pfam" id="PF02463">
    <property type="entry name" value="SMC_N"/>
    <property type="match status" value="1"/>
</dbReference>
<dbReference type="GO" id="GO:0005524">
    <property type="term" value="F:ATP binding"/>
    <property type="evidence" value="ECO:0007669"/>
    <property type="project" value="InterPro"/>
</dbReference>
<dbReference type="EMBL" id="HE978320">
    <property type="protein sequence ID" value="CCK71147.1"/>
    <property type="molecule type" value="Genomic_DNA"/>
</dbReference>
<dbReference type="GO" id="GO:0000070">
    <property type="term" value="P:mitotic sister chromatid segregation"/>
    <property type="evidence" value="ECO:0007669"/>
    <property type="project" value="EnsemblFungi"/>
</dbReference>
<dbReference type="Gene3D" id="3.40.50.300">
    <property type="entry name" value="P-loop containing nucleotide triphosphate hydrolases"/>
    <property type="match status" value="2"/>
</dbReference>
<dbReference type="GO" id="GO:0016887">
    <property type="term" value="F:ATP hydrolysis activity"/>
    <property type="evidence" value="ECO:0007669"/>
    <property type="project" value="InterPro"/>
</dbReference>
<evidence type="ECO:0000313" key="13">
    <source>
        <dbReference type="EMBL" id="CCK71147.1"/>
    </source>
</evidence>
<dbReference type="CDD" id="cd03275">
    <property type="entry name" value="ABC_SMC1_euk"/>
    <property type="match status" value="2"/>
</dbReference>
<dbReference type="InterPro" id="IPR027417">
    <property type="entry name" value="P-loop_NTPase"/>
</dbReference>
<comment type="similarity">
    <text evidence="3">Belongs to the SMC family. SMC1 subfamily.</text>
</comment>
<keyword evidence="7 11" id="KW-0175">Coiled coil</keyword>
<dbReference type="AlphaFoldDB" id="J7S0T3"/>
<dbReference type="InterPro" id="IPR028468">
    <property type="entry name" value="Smc1_ABC"/>
</dbReference>
<feature type="coiled-coil region" evidence="11">
    <location>
        <begin position="995"/>
        <end position="1046"/>
    </location>
</feature>
<dbReference type="KEGG" id="kng:KNAG_0G00910"/>
<dbReference type="GO" id="GO:0006302">
    <property type="term" value="P:double-strand break repair"/>
    <property type="evidence" value="ECO:0007669"/>
    <property type="project" value="EnsemblFungi"/>
</dbReference>
<keyword evidence="6" id="KW-0498">Mitosis</keyword>
<dbReference type="PANTHER" id="PTHR18937">
    <property type="entry name" value="STRUCTURAL MAINTENANCE OF CHROMOSOMES SMC FAMILY MEMBER"/>
    <property type="match status" value="1"/>
</dbReference>
<evidence type="ECO:0000256" key="11">
    <source>
        <dbReference type="SAM" id="Coils"/>
    </source>
</evidence>
<dbReference type="InterPro" id="IPR003395">
    <property type="entry name" value="RecF/RecN/SMC_N"/>
</dbReference>
<dbReference type="InterPro" id="IPR010935">
    <property type="entry name" value="SMC_hinge"/>
</dbReference>
<evidence type="ECO:0000313" key="14">
    <source>
        <dbReference type="Proteomes" id="UP000006310"/>
    </source>
</evidence>
<feature type="coiled-coil region" evidence="11">
    <location>
        <begin position="436"/>
        <end position="477"/>
    </location>
</feature>
<dbReference type="PANTHER" id="PTHR18937:SF12">
    <property type="entry name" value="STRUCTURAL MAINTENANCE OF CHROMOSOMES PROTEIN"/>
    <property type="match status" value="1"/>
</dbReference>
<name>J7S0T3_HUIN7</name>
<dbReference type="SUPFAM" id="SSF75553">
    <property type="entry name" value="Smc hinge domain"/>
    <property type="match status" value="1"/>
</dbReference>
<evidence type="ECO:0000256" key="9">
    <source>
        <dbReference type="ARBA" id="ARBA00023306"/>
    </source>
</evidence>
<keyword evidence="4" id="KW-0158">Chromosome</keyword>
<dbReference type="PIRSF" id="PIRSF005719">
    <property type="entry name" value="SMC"/>
    <property type="match status" value="1"/>
</dbReference>
<keyword evidence="8 10" id="KW-0539">Nucleus</keyword>
<dbReference type="InterPro" id="IPR036277">
    <property type="entry name" value="SMC_hinge_sf"/>
</dbReference>
<dbReference type="STRING" id="1071383.J7S0T3"/>
<feature type="domain" description="SMC hinge" evidence="12">
    <location>
        <begin position="527"/>
        <end position="642"/>
    </location>
</feature>
<keyword evidence="14" id="KW-1185">Reference proteome</keyword>
<evidence type="ECO:0000256" key="10">
    <source>
        <dbReference type="PIRNR" id="PIRNR005719"/>
    </source>
</evidence>
<gene>
    <name evidence="13" type="primary">KNAG0G00910</name>
    <name evidence="13" type="ordered locus">KNAG_0G00910</name>
</gene>
<organism evidence="13 14">
    <name type="scientific">Huiozyma naganishii (strain ATCC MYA-139 / BCRC 22969 / CBS 8797 / KCTC 17520 / NBRC 10181 / NCYC 3082 / Yp74L-3)</name>
    <name type="common">Yeast</name>
    <name type="synonym">Kazachstania naganishii</name>
    <dbReference type="NCBI Taxonomy" id="1071383"/>
    <lineage>
        <taxon>Eukaryota</taxon>
        <taxon>Fungi</taxon>
        <taxon>Dikarya</taxon>
        <taxon>Ascomycota</taxon>
        <taxon>Saccharomycotina</taxon>
        <taxon>Saccharomycetes</taxon>
        <taxon>Saccharomycetales</taxon>
        <taxon>Saccharomycetaceae</taxon>
        <taxon>Huiozyma</taxon>
    </lineage>
</organism>
<evidence type="ECO:0000256" key="8">
    <source>
        <dbReference type="ARBA" id="ARBA00023242"/>
    </source>
</evidence>
<evidence type="ECO:0000256" key="5">
    <source>
        <dbReference type="ARBA" id="ARBA00022618"/>
    </source>
</evidence>
<dbReference type="SUPFAM" id="SSF52540">
    <property type="entry name" value="P-loop containing nucleoside triphosphate hydrolases"/>
    <property type="match status" value="1"/>
</dbReference>
<dbReference type="HOGENOM" id="CLU_001042_0_1_1"/>
<keyword evidence="9" id="KW-0131">Cell cycle</keyword>
<dbReference type="GO" id="GO:0042802">
    <property type="term" value="F:identical protein binding"/>
    <property type="evidence" value="ECO:0007669"/>
    <property type="project" value="EnsemblFungi"/>
</dbReference>
<reference evidence="14" key="2">
    <citation type="submission" date="2012-08" db="EMBL/GenBank/DDBJ databases">
        <title>Genome sequence of Kazachstania naganishii.</title>
        <authorList>
            <person name="Gordon J.L."/>
            <person name="Armisen D."/>
            <person name="Proux-Wera E."/>
            <person name="OhEigeartaigh S.S."/>
            <person name="Byrne K.P."/>
            <person name="Wolfe K.H."/>
        </authorList>
    </citation>
    <scope>NUCLEOTIDE SEQUENCE [LARGE SCALE GENOMIC DNA]</scope>
    <source>
        <strain evidence="14">ATCC MYA-139 / BCRC 22969 / CBS 8797 / CCRC 22969 / KCTC 17520 / NBRC 10181 / NCYC 3082</strain>
    </source>
</reference>
<dbReference type="OMA" id="KHMDFQR"/>
<dbReference type="Pfam" id="PF06470">
    <property type="entry name" value="SMC_hinge"/>
    <property type="match status" value="1"/>
</dbReference>
<feature type="coiled-coil region" evidence="11">
    <location>
        <begin position="811"/>
        <end position="936"/>
    </location>
</feature>
<dbReference type="InterPro" id="IPR024704">
    <property type="entry name" value="SMC"/>
</dbReference>
<dbReference type="RefSeq" id="XP_022465393.1">
    <property type="nucleotide sequence ID" value="XM_022608948.1"/>
</dbReference>
<dbReference type="OrthoDB" id="5575062at2759"/>
<feature type="coiled-coil region" evidence="11">
    <location>
        <begin position="318"/>
        <end position="352"/>
    </location>
</feature>
<evidence type="ECO:0000256" key="6">
    <source>
        <dbReference type="ARBA" id="ARBA00022776"/>
    </source>
</evidence>
<dbReference type="GO" id="GO:0005634">
    <property type="term" value="C:nucleus"/>
    <property type="evidence" value="ECO:0007669"/>
    <property type="project" value="UniProtKB-SubCell"/>
</dbReference>
<dbReference type="GO" id="GO:0030892">
    <property type="term" value="C:mitotic cohesin complex"/>
    <property type="evidence" value="ECO:0007669"/>
    <property type="project" value="EnsemblFungi"/>
</dbReference>
<dbReference type="SMART" id="SM00968">
    <property type="entry name" value="SMC_hinge"/>
    <property type="match status" value="1"/>
</dbReference>
<dbReference type="GO" id="GO:0003680">
    <property type="term" value="F:minor groove of adenine-thymine-rich DNA binding"/>
    <property type="evidence" value="ECO:0007669"/>
    <property type="project" value="EnsemblFungi"/>
</dbReference>
<accession>J7S0T3</accession>
<dbReference type="Proteomes" id="UP000006310">
    <property type="component" value="Chromosome 7"/>
</dbReference>
<evidence type="ECO:0000256" key="2">
    <source>
        <dbReference type="ARBA" id="ARBA00004286"/>
    </source>
</evidence>
<dbReference type="eggNOG" id="KOG0018">
    <property type="taxonomic scope" value="Eukaryota"/>
</dbReference>
<dbReference type="GO" id="GO:0007064">
    <property type="term" value="P:mitotic sister chromatid cohesion"/>
    <property type="evidence" value="ECO:0007669"/>
    <property type="project" value="EnsemblFungi"/>
</dbReference>